<accession>A0A074ZCQ6</accession>
<evidence type="ECO:0000313" key="2">
    <source>
        <dbReference type="Proteomes" id="UP000054324"/>
    </source>
</evidence>
<dbReference type="Proteomes" id="UP000054324">
    <property type="component" value="Unassembled WGS sequence"/>
</dbReference>
<dbReference type="RefSeq" id="XP_009172821.1">
    <property type="nucleotide sequence ID" value="XM_009174557.1"/>
</dbReference>
<reference evidence="1 2" key="1">
    <citation type="submission" date="2013-11" db="EMBL/GenBank/DDBJ databases">
        <title>Opisthorchis viverrini - life in the bile duct.</title>
        <authorList>
            <person name="Young N.D."/>
            <person name="Nagarajan N."/>
            <person name="Lin S.J."/>
            <person name="Korhonen P.K."/>
            <person name="Jex A.R."/>
            <person name="Hall R.S."/>
            <person name="Safavi-Hemami H."/>
            <person name="Kaewkong W."/>
            <person name="Bertrand D."/>
            <person name="Gao S."/>
            <person name="Seet Q."/>
            <person name="Wongkham S."/>
            <person name="Teh B.T."/>
            <person name="Wongkham C."/>
            <person name="Intapan P.M."/>
            <person name="Maleewong W."/>
            <person name="Yang X."/>
            <person name="Hu M."/>
            <person name="Wang Z."/>
            <person name="Hofmann A."/>
            <person name="Sternberg P.W."/>
            <person name="Tan P."/>
            <person name="Wang J."/>
            <person name="Gasser R.B."/>
        </authorList>
    </citation>
    <scope>NUCLEOTIDE SEQUENCE [LARGE SCALE GENOMIC DNA]</scope>
</reference>
<sequence>MEEPYSASWLLSLDRLHPQDEIPLKIKGGSGRDGPTANGTRIATYGERFLTIDLGLRRVFKWIFFLADVPTPIIDAGYLTHYN</sequence>
<gene>
    <name evidence="1" type="ORF">T265_08683</name>
</gene>
<dbReference type="KEGG" id="ovi:T265_08683"/>
<keyword evidence="2" id="KW-1185">Reference proteome</keyword>
<dbReference type="AlphaFoldDB" id="A0A074ZCQ6"/>
<dbReference type="EMBL" id="KL596850">
    <property type="protein sequence ID" value="KER23407.1"/>
    <property type="molecule type" value="Genomic_DNA"/>
</dbReference>
<dbReference type="OrthoDB" id="6276451at2759"/>
<organism evidence="1 2">
    <name type="scientific">Opisthorchis viverrini</name>
    <name type="common">Southeast Asian liver fluke</name>
    <dbReference type="NCBI Taxonomy" id="6198"/>
    <lineage>
        <taxon>Eukaryota</taxon>
        <taxon>Metazoa</taxon>
        <taxon>Spiralia</taxon>
        <taxon>Lophotrochozoa</taxon>
        <taxon>Platyhelminthes</taxon>
        <taxon>Trematoda</taxon>
        <taxon>Digenea</taxon>
        <taxon>Opisthorchiida</taxon>
        <taxon>Opisthorchiata</taxon>
        <taxon>Opisthorchiidae</taxon>
        <taxon>Opisthorchis</taxon>
    </lineage>
</organism>
<dbReference type="CTD" id="20322862"/>
<dbReference type="GeneID" id="20322862"/>
<evidence type="ECO:0000313" key="1">
    <source>
        <dbReference type="EMBL" id="KER23407.1"/>
    </source>
</evidence>
<proteinExistence type="predicted"/>
<name>A0A074ZCQ6_OPIVI</name>
<protein>
    <submittedName>
        <fullName evidence="1">Uncharacterized protein</fullName>
    </submittedName>
</protein>